<dbReference type="AlphaFoldDB" id="A0A239F1D2"/>
<dbReference type="OrthoDB" id="4721017at2"/>
<dbReference type="Pfam" id="PF05988">
    <property type="entry name" value="DUF899"/>
    <property type="match status" value="1"/>
</dbReference>
<dbReference type="InterPro" id="IPR036249">
    <property type="entry name" value="Thioredoxin-like_sf"/>
</dbReference>
<sequence length="233" mass="25813">MSDDEPEIPPMWPVGTSQEYIDARIELAKAERLLRDRVEEVAAARRRMPRGAVLGDYTLTGGPAALEKDEPTEPVSLRDLFGDHETLVVYHLMYHPDAEAACPMCSMWVDGFNGVAAHLAQHTAFAVIGKAPLPMLRAWARRRGWEGVRILSSHGTAFNADMHAERPDGAQRPMISVLAREDGRVRHFYTLPADFLDGAQRGIDLLSPVWNVLDLLPGGRGDWYAGNAYAGRD</sequence>
<proteinExistence type="predicted"/>
<keyword evidence="2" id="KW-1185">Reference proteome</keyword>
<dbReference type="InterPro" id="IPR010296">
    <property type="entry name" value="DUF899_thioredox"/>
</dbReference>
<dbReference type="RefSeq" id="WP_089316035.1">
    <property type="nucleotide sequence ID" value="NZ_FZNP01000019.1"/>
</dbReference>
<gene>
    <name evidence="1" type="ORF">SAMN06265355_11945</name>
</gene>
<name>A0A239F1D2_9ACTN</name>
<evidence type="ECO:0000313" key="1">
    <source>
        <dbReference type="EMBL" id="SNS50637.1"/>
    </source>
</evidence>
<dbReference type="SUPFAM" id="SSF52833">
    <property type="entry name" value="Thioredoxin-like"/>
    <property type="match status" value="1"/>
</dbReference>
<organism evidence="1 2">
    <name type="scientific">Actinomadura mexicana</name>
    <dbReference type="NCBI Taxonomy" id="134959"/>
    <lineage>
        <taxon>Bacteria</taxon>
        <taxon>Bacillati</taxon>
        <taxon>Actinomycetota</taxon>
        <taxon>Actinomycetes</taxon>
        <taxon>Streptosporangiales</taxon>
        <taxon>Thermomonosporaceae</taxon>
        <taxon>Actinomadura</taxon>
    </lineage>
</organism>
<dbReference type="Proteomes" id="UP000198420">
    <property type="component" value="Unassembled WGS sequence"/>
</dbReference>
<dbReference type="EMBL" id="FZNP01000019">
    <property type="protein sequence ID" value="SNS50637.1"/>
    <property type="molecule type" value="Genomic_DNA"/>
</dbReference>
<protein>
    <submittedName>
        <fullName evidence="1">Predicted dithiol-disulfide oxidoreductase, DUF899 family</fullName>
    </submittedName>
</protein>
<accession>A0A239F1D2</accession>
<reference evidence="2" key="1">
    <citation type="submission" date="2017-06" db="EMBL/GenBank/DDBJ databases">
        <authorList>
            <person name="Varghese N."/>
            <person name="Submissions S."/>
        </authorList>
    </citation>
    <scope>NUCLEOTIDE SEQUENCE [LARGE SCALE GENOMIC DNA]</scope>
    <source>
        <strain evidence="2">DSM 44485</strain>
    </source>
</reference>
<evidence type="ECO:0000313" key="2">
    <source>
        <dbReference type="Proteomes" id="UP000198420"/>
    </source>
</evidence>